<keyword evidence="3" id="KW-1185">Reference proteome</keyword>
<gene>
    <name evidence="2" type="ORF">FM105_01865</name>
</gene>
<evidence type="ECO:0000313" key="3">
    <source>
        <dbReference type="Proteomes" id="UP000196581"/>
    </source>
</evidence>
<feature type="region of interest" description="Disordered" evidence="1">
    <location>
        <begin position="1"/>
        <end position="37"/>
    </location>
</feature>
<accession>A0A1X6WWW5</accession>
<name>A0A1X6WWW5_9MICO</name>
<protein>
    <submittedName>
        <fullName evidence="2">Uncharacterized protein</fullName>
    </submittedName>
</protein>
<dbReference type="AlphaFoldDB" id="A0A1X6WWW5"/>
<dbReference type="Proteomes" id="UP000196581">
    <property type="component" value="Unassembled WGS sequence"/>
</dbReference>
<feature type="compositionally biased region" description="Polar residues" evidence="1">
    <location>
        <begin position="1"/>
        <end position="16"/>
    </location>
</feature>
<evidence type="ECO:0000256" key="1">
    <source>
        <dbReference type="SAM" id="MobiDB-lite"/>
    </source>
</evidence>
<sequence>MRAQFTLSGCRTTCSSPEDETSVDEIGTSWEEWGRQE</sequence>
<proteinExistence type="predicted"/>
<evidence type="ECO:0000313" key="2">
    <source>
        <dbReference type="EMBL" id="SLM90178.1"/>
    </source>
</evidence>
<dbReference type="EMBL" id="FWFF01000001">
    <property type="protein sequence ID" value="SLM90178.1"/>
    <property type="molecule type" value="Genomic_DNA"/>
</dbReference>
<reference evidence="3" key="1">
    <citation type="submission" date="2017-02" db="EMBL/GenBank/DDBJ databases">
        <authorList>
            <person name="Dridi B."/>
        </authorList>
    </citation>
    <scope>NUCLEOTIDE SEQUENCE [LARGE SCALE GENOMIC DNA]</scope>
    <source>
        <strain evidence="3">B Co 03.10</strain>
    </source>
</reference>
<organism evidence="2 3">
    <name type="scientific">Brevibacterium yomogidense</name>
    <dbReference type="NCBI Taxonomy" id="946573"/>
    <lineage>
        <taxon>Bacteria</taxon>
        <taxon>Bacillati</taxon>
        <taxon>Actinomycetota</taxon>
        <taxon>Actinomycetes</taxon>
        <taxon>Micrococcales</taxon>
        <taxon>Brevibacteriaceae</taxon>
        <taxon>Brevibacterium</taxon>
    </lineage>
</organism>